<dbReference type="Proteomes" id="UP000515151">
    <property type="component" value="Chromosome 3"/>
</dbReference>
<keyword evidence="5" id="KW-1185">Reference proteome</keyword>
<reference evidence="4" key="1">
    <citation type="journal article" date="2017" name="Plant J.">
        <title>The pomegranate (Punica granatum L.) genome and the genomics of punicalagin biosynthesis.</title>
        <authorList>
            <person name="Qin G."/>
            <person name="Xu C."/>
            <person name="Ming R."/>
            <person name="Tang H."/>
            <person name="Guyot R."/>
            <person name="Kramer E.M."/>
            <person name="Hu Y."/>
            <person name="Yi X."/>
            <person name="Qi Y."/>
            <person name="Xu X."/>
            <person name="Gao Z."/>
            <person name="Pan H."/>
            <person name="Jian J."/>
            <person name="Tian Y."/>
            <person name="Yue Z."/>
            <person name="Xu Y."/>
        </authorList>
    </citation>
    <scope>NUCLEOTIDE SEQUENCE [LARGE SCALE GENOMIC DNA]</scope>
    <source>
        <strain evidence="4">cv. Dabenzi</strain>
    </source>
</reference>
<dbReference type="RefSeq" id="XP_031387632.1">
    <property type="nucleotide sequence ID" value="XM_031531772.1"/>
</dbReference>
<evidence type="ECO:0000256" key="2">
    <source>
        <dbReference type="SAM" id="MobiDB-lite"/>
    </source>
</evidence>
<dbReference type="OrthoDB" id="993453at2759"/>
<keyword evidence="1" id="KW-0175">Coiled coil</keyword>
<dbReference type="AlphaFoldDB" id="A0A218VZ39"/>
<evidence type="ECO:0000313" key="6">
    <source>
        <dbReference type="RefSeq" id="XP_031387632.1"/>
    </source>
</evidence>
<dbReference type="PANTHER" id="PTHR34807:SF3">
    <property type="entry name" value="OS08G0270800 PROTEIN"/>
    <property type="match status" value="1"/>
</dbReference>
<feature type="coiled-coil region" evidence="1">
    <location>
        <begin position="28"/>
        <end position="69"/>
    </location>
</feature>
<dbReference type="GeneID" id="116200841"/>
<gene>
    <name evidence="6" type="primary">LOC116200841</name>
    <name evidence="3" type="ORF">CDL15_Pgr015259</name>
</gene>
<reference evidence="3" key="2">
    <citation type="submission" date="2017-06" db="EMBL/GenBank/DDBJ databases">
        <title>The pomegranate genome and the genomics of punicalagin biosynthesis.</title>
        <authorList>
            <person name="Xu C."/>
        </authorList>
    </citation>
    <scope>NUCLEOTIDE SEQUENCE [LARGE SCALE GENOMIC DNA]</scope>
    <source>
        <tissue evidence="3">Fresh leaf</tissue>
    </source>
</reference>
<evidence type="ECO:0000313" key="3">
    <source>
        <dbReference type="EMBL" id="OWM65834.1"/>
    </source>
</evidence>
<dbReference type="Proteomes" id="UP000197138">
    <property type="component" value="Unassembled WGS sequence"/>
</dbReference>
<organism evidence="3 4">
    <name type="scientific">Punica granatum</name>
    <name type="common">Pomegranate</name>
    <dbReference type="NCBI Taxonomy" id="22663"/>
    <lineage>
        <taxon>Eukaryota</taxon>
        <taxon>Viridiplantae</taxon>
        <taxon>Streptophyta</taxon>
        <taxon>Embryophyta</taxon>
        <taxon>Tracheophyta</taxon>
        <taxon>Spermatophyta</taxon>
        <taxon>Magnoliopsida</taxon>
        <taxon>eudicotyledons</taxon>
        <taxon>Gunneridae</taxon>
        <taxon>Pentapetalae</taxon>
        <taxon>rosids</taxon>
        <taxon>malvids</taxon>
        <taxon>Myrtales</taxon>
        <taxon>Lythraceae</taxon>
        <taxon>Punica</taxon>
    </lineage>
</organism>
<accession>A0A218VZ39</accession>
<sequence length="270" mass="30583">MKKLKGVASMEPSSNPTAFEDPRARFKFQILLQDYQDLEKETDAMKKKMQMMKQRKMTLLAEVRFLKRRFEFLTKNNSLHLKQSQNPVKGKPRISEMQSKQIAKKRNYPTKGAVTGFESNKKSRIGNTKKAASEIPKPRLTQKPAKGKGMAYREFSPVFDLNQGDVVSIPMLNSGSVFELNQKERPQSAKEASVLSRAPVFDLNQISRDEEELQNNTEFVGMEEARRSSILGGSEEQLNSVKLPGCRTVGNGSKAGKRKITWQDQVALRV</sequence>
<dbReference type="PANTHER" id="PTHR34807">
    <property type="entry name" value="OS08G0270800 PROTEIN"/>
    <property type="match status" value="1"/>
</dbReference>
<protein>
    <submittedName>
        <fullName evidence="6">Uncharacterized protein LOC116200841</fullName>
    </submittedName>
</protein>
<name>A0A218VZ39_PUNGR</name>
<feature type="region of interest" description="Disordered" evidence="2">
    <location>
        <begin position="82"/>
        <end position="132"/>
    </location>
</feature>
<reference evidence="5" key="3">
    <citation type="journal article" date="2020" name="Plant Biotechnol. J.">
        <title>The pomegranate (Punica granatum L.) draft genome dissects genetic divergence between soft- and hard-seeded cultivars.</title>
        <authorList>
            <person name="Luo X."/>
            <person name="Li H."/>
            <person name="Wu Z."/>
            <person name="Yao W."/>
            <person name="Zhao P."/>
            <person name="Cao D."/>
            <person name="Yu H."/>
            <person name="Li K."/>
            <person name="Poudel K."/>
            <person name="Zhao D."/>
            <person name="Zhang F."/>
            <person name="Xia X."/>
            <person name="Chen L."/>
            <person name="Wang Q."/>
            <person name="Jing D."/>
            <person name="Cao S."/>
        </authorList>
    </citation>
    <scope>NUCLEOTIDE SEQUENCE [LARGE SCALE GENOMIC DNA]</scope>
</reference>
<evidence type="ECO:0000313" key="5">
    <source>
        <dbReference type="Proteomes" id="UP000515151"/>
    </source>
</evidence>
<feature type="region of interest" description="Disordered" evidence="2">
    <location>
        <begin position="1"/>
        <end position="21"/>
    </location>
</feature>
<proteinExistence type="predicted"/>
<evidence type="ECO:0000313" key="4">
    <source>
        <dbReference type="Proteomes" id="UP000197138"/>
    </source>
</evidence>
<evidence type="ECO:0000256" key="1">
    <source>
        <dbReference type="SAM" id="Coils"/>
    </source>
</evidence>
<dbReference type="EMBL" id="MTKT01005556">
    <property type="protein sequence ID" value="OWM65834.1"/>
    <property type="molecule type" value="Genomic_DNA"/>
</dbReference>
<reference evidence="6" key="4">
    <citation type="submission" date="2025-04" db="UniProtKB">
        <authorList>
            <consortium name="RefSeq"/>
        </authorList>
    </citation>
    <scope>IDENTIFICATION</scope>
    <source>
        <tissue evidence="6">Leaf</tissue>
    </source>
</reference>